<dbReference type="GO" id="GO:0006364">
    <property type="term" value="P:rRNA processing"/>
    <property type="evidence" value="ECO:0007669"/>
    <property type="project" value="UniProtKB-KW"/>
</dbReference>
<dbReference type="GO" id="GO:0000178">
    <property type="term" value="C:exosome (RNase complex)"/>
    <property type="evidence" value="ECO:0007669"/>
    <property type="project" value="UniProtKB-KW"/>
</dbReference>
<dbReference type="CDD" id="cd22525">
    <property type="entry name" value="KH-I_Rrp4_eukar"/>
    <property type="match status" value="1"/>
</dbReference>
<dbReference type="PANTHER" id="PTHR12761">
    <property type="entry name" value="HERMANSKY-PUDLAK SYNDROME PROTEIN 1"/>
    <property type="match status" value="1"/>
</dbReference>
<dbReference type="Pfam" id="PF19038">
    <property type="entry name" value="Fuz_longin_3"/>
    <property type="match status" value="1"/>
</dbReference>
<keyword evidence="6" id="KW-0597">Phosphoprotein</keyword>
<dbReference type="InterPro" id="IPR036612">
    <property type="entry name" value="KH_dom_type_1_sf"/>
</dbReference>
<evidence type="ECO:0000256" key="2">
    <source>
        <dbReference type="ARBA" id="ARBA00004604"/>
    </source>
</evidence>
<dbReference type="Pfam" id="PF14382">
    <property type="entry name" value="ECR1_N"/>
    <property type="match status" value="1"/>
</dbReference>
<evidence type="ECO:0000256" key="4">
    <source>
        <dbReference type="ARBA" id="ARBA00022490"/>
    </source>
</evidence>
<name>A0A182X5H3_ANOQN</name>
<dbReference type="InterPro" id="IPR004088">
    <property type="entry name" value="KH_dom_type_1"/>
</dbReference>
<evidence type="ECO:0000256" key="7">
    <source>
        <dbReference type="ARBA" id="ARBA00022835"/>
    </source>
</evidence>
<dbReference type="InterPro" id="IPR048565">
    <property type="entry name" value="S1_RRP4"/>
</dbReference>
<feature type="domain" description="S1 motif" evidence="14">
    <location>
        <begin position="83"/>
        <end position="161"/>
    </location>
</feature>
<keyword evidence="5" id="KW-0698">rRNA processing</keyword>
<keyword evidence="4" id="KW-0963">Cytoplasm</keyword>
<proteinExistence type="inferred from homology"/>
<dbReference type="Pfam" id="PF19036">
    <property type="entry name" value="Fuz_longin_1"/>
    <property type="match status" value="1"/>
</dbReference>
<comment type="subunit">
    <text evidence="11">Component of the RNA exosome core complex (Exo-9), composed of EXOSC1, EXOSC2, EXOSC3, EXOSC4, EXOSC5, EXOSC6, EXOSC7, EXOSC8 and EXOSC9; within the complex interacts with EXOSC4 and EXOSC7. The catalytically inactive RNA exosome core complex (Exo-9) associates with the catalytic subunit EXOSC10/RRP6. Exo-9 may associate with DIS3 to form the nucleolar exosome complex, or DIS3L to form the cytoplasmic exosome complex. Exo-9 is formed by a hexameric base ring consisting of the heterodimers EXOSC4-EXOSC9, EXOSC5-EXOSC8 and EXOSC6-EXOSC7, and a cap ring consisting of EXOSC1, EXOSC2 and EXOSC3. The RNA exosome complex associates with cofactors C1D/RRP47, MPHOSPH6/MPP6 and MTREX/MTR4. Interacts with GTPBP1. Interacts with ZFP36L1 (via N-terminus).</text>
</comment>
<dbReference type="SUPFAM" id="SSF110324">
    <property type="entry name" value="Ribosomal L27 protein-like"/>
    <property type="match status" value="1"/>
</dbReference>
<dbReference type="InterPro" id="IPR025721">
    <property type="entry name" value="Exosome_cplx_N_dom"/>
</dbReference>
<dbReference type="GO" id="GO:0010468">
    <property type="term" value="P:regulation of gene expression"/>
    <property type="evidence" value="ECO:0007669"/>
    <property type="project" value="UniProtKB-ARBA"/>
</dbReference>
<evidence type="ECO:0000256" key="10">
    <source>
        <dbReference type="ARBA" id="ARBA00032383"/>
    </source>
</evidence>
<evidence type="ECO:0000256" key="12">
    <source>
        <dbReference type="ARBA" id="ARBA00071123"/>
    </source>
</evidence>
<dbReference type="EnsemblMetazoa" id="AQUA005059-RA">
    <property type="protein sequence ID" value="AQUA005059-PA"/>
    <property type="gene ID" value="AQUA005059"/>
</dbReference>
<dbReference type="SUPFAM" id="SSF54791">
    <property type="entry name" value="Eukaryotic type KH-domain (KH-domain type I)"/>
    <property type="match status" value="1"/>
</dbReference>
<evidence type="ECO:0000313" key="16">
    <source>
        <dbReference type="Proteomes" id="UP000076407"/>
    </source>
</evidence>
<evidence type="ECO:0000256" key="5">
    <source>
        <dbReference type="ARBA" id="ARBA00022552"/>
    </source>
</evidence>
<dbReference type="GO" id="GO:0031085">
    <property type="term" value="C:BLOC-3 complex"/>
    <property type="evidence" value="ECO:0007669"/>
    <property type="project" value="TreeGrafter"/>
</dbReference>
<evidence type="ECO:0000256" key="13">
    <source>
        <dbReference type="ARBA" id="ARBA00083627"/>
    </source>
</evidence>
<comment type="similarity">
    <text evidence="3">Belongs to the RRP4 family.</text>
</comment>
<dbReference type="InterPro" id="IPR043972">
    <property type="entry name" value="FUZ/MON1/HPS1_longin_1"/>
</dbReference>
<dbReference type="Pfam" id="PF21266">
    <property type="entry name" value="S1_RRP4"/>
    <property type="match status" value="1"/>
</dbReference>
<dbReference type="SMART" id="SM00316">
    <property type="entry name" value="S1"/>
    <property type="match status" value="1"/>
</dbReference>
<keyword evidence="7" id="KW-0271">Exosome</keyword>
<keyword evidence="9" id="KW-0539">Nucleus</keyword>
<dbReference type="InterPro" id="IPR003029">
    <property type="entry name" value="S1_domain"/>
</dbReference>
<reference evidence="15" key="1">
    <citation type="submission" date="2020-05" db="UniProtKB">
        <authorList>
            <consortium name="EnsemblMetazoa"/>
        </authorList>
    </citation>
    <scope>IDENTIFICATION</scope>
    <source>
        <strain evidence="15">SANGQUA</strain>
    </source>
</reference>
<dbReference type="InterPro" id="IPR012340">
    <property type="entry name" value="NA-bd_OB-fold"/>
</dbReference>
<dbReference type="Gene3D" id="2.40.50.140">
    <property type="entry name" value="Nucleic acid-binding proteins"/>
    <property type="match status" value="1"/>
</dbReference>
<dbReference type="STRING" id="34691.A0A182X5H3"/>
<dbReference type="FunFam" id="2.40.50.100:FF:000022">
    <property type="entry name" value="Exosome complex component RRP4"/>
    <property type="match status" value="1"/>
</dbReference>
<dbReference type="GO" id="GO:0003723">
    <property type="term" value="F:RNA binding"/>
    <property type="evidence" value="ECO:0007669"/>
    <property type="project" value="UniProtKB-KW"/>
</dbReference>
<dbReference type="GO" id="GO:0005085">
    <property type="term" value="F:guanyl-nucleotide exchange factor activity"/>
    <property type="evidence" value="ECO:0007669"/>
    <property type="project" value="TreeGrafter"/>
</dbReference>
<dbReference type="AlphaFoldDB" id="A0A182X5H3"/>
<dbReference type="Pfam" id="PF19037">
    <property type="entry name" value="Fuz_longin_2"/>
    <property type="match status" value="1"/>
</dbReference>
<dbReference type="FunFam" id="2.40.50.140:FF:000038">
    <property type="entry name" value="Exosome complex component RRP4"/>
    <property type="match status" value="1"/>
</dbReference>
<dbReference type="InterPro" id="IPR043970">
    <property type="entry name" value="FUZ/MON1/HPS1_longin_3"/>
</dbReference>
<comment type="subcellular location">
    <subcellularLocation>
        <location evidence="1">Cytoplasm</location>
    </subcellularLocation>
    <subcellularLocation>
        <location evidence="2">Nucleus</location>
        <location evidence="2">Nucleolus</location>
    </subcellularLocation>
</comment>
<evidence type="ECO:0000259" key="14">
    <source>
        <dbReference type="PROSITE" id="PS50126"/>
    </source>
</evidence>
<dbReference type="CDD" id="cd05789">
    <property type="entry name" value="S1_Rrp4"/>
    <property type="match status" value="1"/>
</dbReference>
<evidence type="ECO:0000256" key="8">
    <source>
        <dbReference type="ARBA" id="ARBA00022884"/>
    </source>
</evidence>
<dbReference type="GO" id="GO:0005737">
    <property type="term" value="C:cytoplasm"/>
    <property type="evidence" value="ECO:0007669"/>
    <property type="project" value="UniProtKB-SubCell"/>
</dbReference>
<dbReference type="InterPro" id="IPR043971">
    <property type="entry name" value="FUZ/MON1/HPS1_longin_2"/>
</dbReference>
<protein>
    <recommendedName>
        <fullName evidence="12">Exosome complex component RRP4</fullName>
    </recommendedName>
    <alternativeName>
        <fullName evidence="13">Exosome component 2</fullName>
    </alternativeName>
    <alternativeName>
        <fullName evidence="10">Ribosomal RNA-processing protein 4</fullName>
    </alternativeName>
</protein>
<dbReference type="GO" id="GO:0005730">
    <property type="term" value="C:nucleolus"/>
    <property type="evidence" value="ECO:0007669"/>
    <property type="project" value="UniProtKB-SubCell"/>
</dbReference>
<keyword evidence="16" id="KW-1185">Reference proteome</keyword>
<sequence length="913" mass="103603">MNSNVSIRLACDRVNIPLISDESKSQRLFTPGEVVTSQQGFMRGHGTYMEDDTIKSSVAGVMVQVNKLITVKALKGRYVGEIGDVVVARVTEVQEKRWKVDTNSRLDSMLLLSSVNLPGGELRRRGVEDEKQMRKYLQEGDLISAEVQNVHSDGTLSLHTRSLKYGKLAQGILVKVFPSLIQRRKTHFHNLPCGASIILGNNGFIWISPMMNSEGGEGGGFTQNLDDVVTKEDRQTIARLRNCILALAHCKMMLYDTSILYAYEESQKYEVSELLHQECMTDIAFLTQHRLRVLECKVRIRITGKAKSTDTMEGILVFDQTNDLIYHNFNEAMREKMSKQAYDLGLLDEESVCPTQELNSNVLIQIFSPLLASQRIMMCQFDNAYTAIQMENNLNVVFDEVSRRSEAFLGYIFLEISTKEVDLVKRELGAFIAFIKYICGPNIFTIKNDTTKAEHLTELILTYRELYAINQGVLMEAIEQLLVNVDVKSTVVNALQAATDRLKQDPHSQRSHSLLFVGSKFLARYSTRQAQELAAVDMFFLSTLCQMYNRRSAAHRQRIESRIVFLQGSVHQSYAGCVPHIVHVVQLFEHVSLVLVIEHAHTALASHLYDVYFALHKLQNLQSQFDLDNLRGAFDALEAYAKHTQDALRKVKAHNAEVDECIRTFGVRWDTLRKKYADYFKASDNALIVKIESNMPMFVESVKELFRLLCASCATLEHGLQRVSDIADVAEASLKEGLFLFLLRTYMEEFPGMVHFMHIDRYNGRIVAPSLDDHDPSDILKDRIWSMVDFSRTYLDKGYMSMIWKDVTFSYAYFLWFEDEHGATLKPNEPASHGAVLPATKPSLTAGILAGDYYQRLIESCFPRTPSSKVRCYELFLVHLGLVTSTIVLEHCRRLAVTITDLTGCIGNPIDLL</sequence>
<dbReference type="InterPro" id="IPR026053">
    <property type="entry name" value="HPS1"/>
</dbReference>
<evidence type="ECO:0000256" key="1">
    <source>
        <dbReference type="ARBA" id="ARBA00004496"/>
    </source>
</evidence>
<dbReference type="PROSITE" id="PS50126">
    <property type="entry name" value="S1"/>
    <property type="match status" value="1"/>
</dbReference>
<dbReference type="Pfam" id="PF15985">
    <property type="entry name" value="KH_6"/>
    <property type="match status" value="1"/>
</dbReference>
<evidence type="ECO:0000256" key="3">
    <source>
        <dbReference type="ARBA" id="ARBA00009155"/>
    </source>
</evidence>
<evidence type="ECO:0000256" key="6">
    <source>
        <dbReference type="ARBA" id="ARBA00022553"/>
    </source>
</evidence>
<evidence type="ECO:0000256" key="9">
    <source>
        <dbReference type="ARBA" id="ARBA00023242"/>
    </source>
</evidence>
<evidence type="ECO:0000256" key="11">
    <source>
        <dbReference type="ARBA" id="ARBA00063049"/>
    </source>
</evidence>
<dbReference type="GO" id="GO:0016192">
    <property type="term" value="P:vesicle-mediated transport"/>
    <property type="evidence" value="ECO:0007669"/>
    <property type="project" value="InterPro"/>
</dbReference>
<evidence type="ECO:0000313" key="15">
    <source>
        <dbReference type="EnsemblMetazoa" id="AQUA005059-PA"/>
    </source>
</evidence>
<accession>A0A182X5H3</accession>
<dbReference type="Proteomes" id="UP000076407">
    <property type="component" value="Unassembled WGS sequence"/>
</dbReference>
<keyword evidence="8" id="KW-0694">RNA-binding</keyword>
<dbReference type="PANTHER" id="PTHR12761:SF1">
    <property type="entry name" value="BLOC-3 COMPLEX MEMBER HPS1"/>
    <property type="match status" value="1"/>
</dbReference>
<dbReference type="SUPFAM" id="SSF50249">
    <property type="entry name" value="Nucleic acid-binding proteins"/>
    <property type="match status" value="1"/>
</dbReference>
<dbReference type="VEuPathDB" id="VectorBase:AQUA005059"/>
<dbReference type="Gene3D" id="2.40.50.100">
    <property type="match status" value="1"/>
</dbReference>
<organism evidence="15 16">
    <name type="scientific">Anopheles quadriannulatus</name>
    <name type="common">Mosquito</name>
    <dbReference type="NCBI Taxonomy" id="34691"/>
    <lineage>
        <taxon>Eukaryota</taxon>
        <taxon>Metazoa</taxon>
        <taxon>Ecdysozoa</taxon>
        <taxon>Arthropoda</taxon>
        <taxon>Hexapoda</taxon>
        <taxon>Insecta</taxon>
        <taxon>Pterygota</taxon>
        <taxon>Neoptera</taxon>
        <taxon>Endopterygota</taxon>
        <taxon>Diptera</taxon>
        <taxon>Nematocera</taxon>
        <taxon>Culicoidea</taxon>
        <taxon>Culicidae</taxon>
        <taxon>Anophelinae</taxon>
        <taxon>Anopheles</taxon>
    </lineage>
</organism>